<feature type="compositionally biased region" description="Polar residues" evidence="1">
    <location>
        <begin position="826"/>
        <end position="839"/>
    </location>
</feature>
<reference evidence="3 4" key="1">
    <citation type="submission" date="2020-04" db="EMBL/GenBank/DDBJ databases">
        <title>Flammeovirga sp. SR4, a novel species isolated from seawater.</title>
        <authorList>
            <person name="Wang X."/>
        </authorList>
    </citation>
    <scope>NUCLEOTIDE SEQUENCE [LARGE SCALE GENOMIC DNA]</scope>
    <source>
        <strain evidence="3 4">SR4</strain>
    </source>
</reference>
<feature type="compositionally biased region" description="Low complexity" evidence="1">
    <location>
        <begin position="116"/>
        <end position="125"/>
    </location>
</feature>
<dbReference type="CDD" id="cd00118">
    <property type="entry name" value="LysM"/>
    <property type="match status" value="6"/>
</dbReference>
<dbReference type="PANTHER" id="PTHR33734:SF22">
    <property type="entry name" value="MEMBRANE-BOUND LYTIC MUREIN TRANSGLYCOSYLASE D"/>
    <property type="match status" value="1"/>
</dbReference>
<feature type="region of interest" description="Disordered" evidence="1">
    <location>
        <begin position="246"/>
        <end position="280"/>
    </location>
</feature>
<dbReference type="AlphaFoldDB" id="A0A7X8SIC5"/>
<dbReference type="RefSeq" id="WP_168881477.1">
    <property type="nucleotide sequence ID" value="NZ_JABAIL010000002.1"/>
</dbReference>
<feature type="domain" description="LysM" evidence="2">
    <location>
        <begin position="64"/>
        <end position="108"/>
    </location>
</feature>
<organism evidence="3 4">
    <name type="scientific">Flammeovirga agarivorans</name>
    <dbReference type="NCBI Taxonomy" id="2726742"/>
    <lineage>
        <taxon>Bacteria</taxon>
        <taxon>Pseudomonadati</taxon>
        <taxon>Bacteroidota</taxon>
        <taxon>Cytophagia</taxon>
        <taxon>Cytophagales</taxon>
        <taxon>Flammeovirgaceae</taxon>
        <taxon>Flammeovirga</taxon>
    </lineage>
</organism>
<keyword evidence="4" id="KW-1185">Reference proteome</keyword>
<dbReference type="PANTHER" id="PTHR33734">
    <property type="entry name" value="LYSM DOMAIN-CONTAINING GPI-ANCHORED PROTEIN 2"/>
    <property type="match status" value="1"/>
</dbReference>
<feature type="region of interest" description="Disordered" evidence="1">
    <location>
        <begin position="173"/>
        <end position="200"/>
    </location>
</feature>
<feature type="domain" description="LysM" evidence="2">
    <location>
        <begin position="276"/>
        <end position="320"/>
    </location>
</feature>
<feature type="region of interest" description="Disordered" evidence="1">
    <location>
        <begin position="391"/>
        <end position="412"/>
    </location>
</feature>
<accession>A0A7X8SIC5</accession>
<evidence type="ECO:0000313" key="3">
    <source>
        <dbReference type="EMBL" id="NLR90760.1"/>
    </source>
</evidence>
<dbReference type="GO" id="GO:0008932">
    <property type="term" value="F:lytic endotransglycosylase activity"/>
    <property type="evidence" value="ECO:0007669"/>
    <property type="project" value="TreeGrafter"/>
</dbReference>
<protein>
    <submittedName>
        <fullName evidence="3">LysM peptidoglycan-binding domain-containing protein</fullName>
    </submittedName>
</protein>
<comment type="caution">
    <text evidence="3">The sequence shown here is derived from an EMBL/GenBank/DDBJ whole genome shotgun (WGS) entry which is preliminary data.</text>
</comment>
<dbReference type="InterPro" id="IPR036779">
    <property type="entry name" value="LysM_dom_sf"/>
</dbReference>
<feature type="region of interest" description="Disordered" evidence="1">
    <location>
        <begin position="323"/>
        <end position="342"/>
    </location>
</feature>
<dbReference type="Proteomes" id="UP000585050">
    <property type="component" value="Unassembled WGS sequence"/>
</dbReference>
<dbReference type="EMBL" id="JABAIL010000002">
    <property type="protein sequence ID" value="NLR90760.1"/>
    <property type="molecule type" value="Genomic_DNA"/>
</dbReference>
<evidence type="ECO:0000256" key="1">
    <source>
        <dbReference type="SAM" id="MobiDB-lite"/>
    </source>
</evidence>
<dbReference type="PROSITE" id="PS51782">
    <property type="entry name" value="LYSM"/>
    <property type="match status" value="6"/>
</dbReference>
<feature type="compositionally biased region" description="Polar residues" evidence="1">
    <location>
        <begin position="392"/>
        <end position="412"/>
    </location>
</feature>
<name>A0A7X8SIC5_9BACT</name>
<evidence type="ECO:0000313" key="4">
    <source>
        <dbReference type="Proteomes" id="UP000585050"/>
    </source>
</evidence>
<feature type="region of interest" description="Disordered" evidence="1">
    <location>
        <begin position="112"/>
        <end position="131"/>
    </location>
</feature>
<sequence>MNYAVQPGDTLYGIARKHNLSTDDLISLNNWSSVPTLQIGQEIIVGKSSTPQNNTKVEPATSGKTHTVVKGDSLYAIGRKYNISPARILTENNLGTNAGIYIGQVLKIPSEEQEKTTTVTPTPNTSGQQKIHKVDAGESLYGIARQYQTTPQAILAANGLPANTPIYIGQELNIPSGSTNAPTSTVSTPKQSSTVPKQQPPKVYTVQQGDTLYKISREVGLTPQKILELNGFDANTPIQIGQELKVTEETSSPGSTSSHSTTTVTPQKETPKPSKTSHKISRGESLYAIGKKYNVSPAEILAYNKLTLDATIYIGQILHIPPQSQKPSAPNPTSSPKAPENPRYHVYTIQSGDYLSKIAKKFGVTPQEIVAANHIPKGRIYVGQQIMIPKQSGATSAPSQQQNTSSNIHNAQGRSIYQLSKLDGKTIFANGLRNKIGSRYNMIVDDVENLQKRLIQLGLLSSSHGENVRQIAQSYSGQVPGSRVPNTLSALRKMQDRFRLNWWVGTDARCQMLGTNQFTYGEVSPHDATYKFLKDFTKFTLKFPNPVNGQTETAEFQNFVYSGYNQYYDGVGYIGKSLPKDIPLSVYTDVGLSPVMASAMQVVSSHEGNFDAINSYDKAFFSYGFIQFAGGGRGLAPLIARMKVTQPALFKSIFQSVGIDVEYTTRNNDIHQGELIIDFPGKGRLKGIEAEKALRGDHQLYGPFIRAAFHPELIKAQILQGVKAYAKPALGIKLNINTGRFSQSNLLITEVINSAMGLGFAIDMTVNKWIVKTGEMFSNAINAIARQKGLHSLQQIMMIDEREVLQEIVRQEGGADKRVADRGNSMLHSGLSSAKNPTKGQGLIA</sequence>
<evidence type="ECO:0000259" key="2">
    <source>
        <dbReference type="PROSITE" id="PS51782"/>
    </source>
</evidence>
<feature type="compositionally biased region" description="Polar residues" evidence="1">
    <location>
        <begin position="323"/>
        <end position="336"/>
    </location>
</feature>
<feature type="domain" description="LysM" evidence="2">
    <location>
        <begin position="345"/>
        <end position="388"/>
    </location>
</feature>
<feature type="domain" description="LysM" evidence="2">
    <location>
        <begin position="130"/>
        <end position="174"/>
    </location>
</feature>
<dbReference type="InterPro" id="IPR018392">
    <property type="entry name" value="LysM"/>
</dbReference>
<feature type="compositionally biased region" description="Low complexity" evidence="1">
    <location>
        <begin position="249"/>
        <end position="266"/>
    </location>
</feature>
<dbReference type="Gene3D" id="3.10.350.10">
    <property type="entry name" value="LysM domain"/>
    <property type="match status" value="6"/>
</dbReference>
<feature type="compositionally biased region" description="Polar residues" evidence="1">
    <location>
        <begin position="173"/>
        <end position="197"/>
    </location>
</feature>
<proteinExistence type="predicted"/>
<dbReference type="Pfam" id="PF01476">
    <property type="entry name" value="LysM"/>
    <property type="match status" value="6"/>
</dbReference>
<dbReference type="SMART" id="SM00257">
    <property type="entry name" value="LysM"/>
    <property type="match status" value="6"/>
</dbReference>
<gene>
    <name evidence="3" type="ORF">HGP29_06065</name>
</gene>
<feature type="domain" description="LysM" evidence="2">
    <location>
        <begin position="202"/>
        <end position="246"/>
    </location>
</feature>
<feature type="domain" description="LysM" evidence="2">
    <location>
        <begin position="1"/>
        <end position="45"/>
    </location>
</feature>
<dbReference type="SUPFAM" id="SSF54106">
    <property type="entry name" value="LysM domain"/>
    <property type="match status" value="6"/>
</dbReference>
<feature type="region of interest" description="Disordered" evidence="1">
    <location>
        <begin position="819"/>
        <end position="845"/>
    </location>
</feature>